<proteinExistence type="inferred from homology"/>
<evidence type="ECO:0000256" key="2">
    <source>
        <dbReference type="ARBA" id="ARBA00023056"/>
    </source>
</evidence>
<dbReference type="GO" id="GO:0005978">
    <property type="term" value="P:glycogen biosynthetic process"/>
    <property type="evidence" value="ECO:0007669"/>
    <property type="project" value="UniProtKB-KW"/>
</dbReference>
<dbReference type="Proteomes" id="UP001071230">
    <property type="component" value="Unassembled WGS sequence"/>
</dbReference>
<keyword evidence="5" id="KW-0808">Transferase</keyword>
<dbReference type="NCBIfam" id="TIGR02092">
    <property type="entry name" value="glgD"/>
    <property type="match status" value="1"/>
</dbReference>
<dbReference type="Pfam" id="PF00483">
    <property type="entry name" value="NTP_transferase"/>
    <property type="match status" value="1"/>
</dbReference>
<keyword evidence="2" id="KW-0320">Glycogen biosynthesis</keyword>
<dbReference type="EMBL" id="LR746496">
    <property type="protein sequence ID" value="CAA7602782.1"/>
    <property type="molecule type" value="Genomic_DNA"/>
</dbReference>
<dbReference type="InterPro" id="IPR011831">
    <property type="entry name" value="ADP-Glc_PPase"/>
</dbReference>
<keyword evidence="5" id="KW-0548">Nucleotidyltransferase</keyword>
<dbReference type="InterPro" id="IPR005835">
    <property type="entry name" value="NTP_transferase_dom"/>
</dbReference>
<reference evidence="6" key="1">
    <citation type="submission" date="2014-11" db="EMBL/GenBank/DDBJ databases">
        <authorList>
            <person name="Hornung B.V."/>
        </authorList>
    </citation>
    <scope>NUCLEOTIDE SEQUENCE</scope>
    <source>
        <strain evidence="6">INE</strain>
    </source>
</reference>
<protein>
    <submittedName>
        <fullName evidence="5 6">Glucose-1-phosphate adenylyltransferase</fullName>
        <ecNumber evidence="5">2.7.7.-</ecNumber>
    </submittedName>
</protein>
<dbReference type="RefSeq" id="WP_240986104.1">
    <property type="nucleotide sequence ID" value="NZ_CDGJ01000027.1"/>
</dbReference>
<dbReference type="KEGG" id="aacx:DEACI_3461"/>
<dbReference type="PANTHER" id="PTHR43523:SF6">
    <property type="entry name" value="GLYCOGEN BIOSYNTHESIS PROTEIN GLGD"/>
    <property type="match status" value="1"/>
</dbReference>
<dbReference type="InterPro" id="IPR011832">
    <property type="entry name" value="GlgDAde_trans"/>
</dbReference>
<evidence type="ECO:0000259" key="3">
    <source>
        <dbReference type="Pfam" id="PF00483"/>
    </source>
</evidence>
<evidence type="ECO:0000313" key="7">
    <source>
        <dbReference type="Proteomes" id="UP001071230"/>
    </source>
</evidence>
<dbReference type="AlphaFoldDB" id="A0A8S0WHL3"/>
<dbReference type="Gene3D" id="2.160.10.10">
    <property type="entry name" value="Hexapeptide repeat proteins"/>
    <property type="match status" value="1"/>
</dbReference>
<dbReference type="Pfam" id="PF24894">
    <property type="entry name" value="Hexapep_GlmU"/>
    <property type="match status" value="1"/>
</dbReference>
<feature type="domain" description="Nucleotidyl transferase" evidence="3">
    <location>
        <begin position="17"/>
        <end position="152"/>
    </location>
</feature>
<accession>A0A8S0WHL3</accession>
<name>A0A8S0WHL3_9FIRM</name>
<evidence type="ECO:0000313" key="6">
    <source>
        <dbReference type="EMBL" id="CEJ06361.1"/>
    </source>
</evidence>
<dbReference type="PANTHER" id="PTHR43523">
    <property type="entry name" value="GLUCOSE-1-PHOSPHATE ADENYLYLTRANSFERASE-RELATED"/>
    <property type="match status" value="1"/>
</dbReference>
<dbReference type="EC" id="2.7.7.-" evidence="5"/>
<gene>
    <name evidence="6" type="ORF">DEACI_0809</name>
    <name evidence="5" type="ORF">DEACI_3461</name>
</gene>
<comment type="similarity">
    <text evidence="1">Belongs to the bacterial/plant glucose-1-phosphate adenylyltransferase family.</text>
</comment>
<dbReference type="InterPro" id="IPR011004">
    <property type="entry name" value="Trimer_LpxA-like_sf"/>
</dbReference>
<evidence type="ECO:0000313" key="5">
    <source>
        <dbReference type="EMBL" id="CAA7602782.1"/>
    </source>
</evidence>
<evidence type="ECO:0000256" key="1">
    <source>
        <dbReference type="ARBA" id="ARBA00010443"/>
    </source>
</evidence>
<organism evidence="5">
    <name type="scientific">Acididesulfobacillus acetoxydans</name>
    <dbReference type="NCBI Taxonomy" id="1561005"/>
    <lineage>
        <taxon>Bacteria</taxon>
        <taxon>Bacillati</taxon>
        <taxon>Bacillota</taxon>
        <taxon>Clostridia</taxon>
        <taxon>Eubacteriales</taxon>
        <taxon>Peptococcaceae</taxon>
        <taxon>Acididesulfobacillus</taxon>
    </lineage>
</organism>
<reference evidence="5" key="2">
    <citation type="submission" date="2020-01" db="EMBL/GenBank/DDBJ databases">
        <authorList>
            <person name="Hornung B."/>
        </authorList>
    </citation>
    <scope>NUCLEOTIDE SEQUENCE</scope>
    <source>
        <strain evidence="5">PacBioINE</strain>
    </source>
</reference>
<keyword evidence="7" id="KW-1185">Reference proteome</keyword>
<evidence type="ECO:0000259" key="4">
    <source>
        <dbReference type="Pfam" id="PF24894"/>
    </source>
</evidence>
<sequence>MSSVIGLLFGNDGSDILQGLTFQRSMAALPFAGRYRLLDFALSSMVNSGLRTIGLVTPPHNRAMLDHLGAGKDWFLDRKAGGLFILPGAMPELPDGGGTFRLKDLRLNVEYLQKDFAENVIISGCNHIFNMDYREALAFQEKQRADITLIVKKGPDVFQRGERDSLVLASDGGVIALRQEASQGEDASLGEEASPARPSEAYFIDMLIIRRRLLLEMIAEEGPEIPDLLTAIEAGLGRLRVFAFPFTGYFGTINSVEDYLARSMELLNPDVRKEVLTGQNRIHTKIVDNPPTKHGARAKVANSLISSGCTIEGEVYNSVLSRGVIVEPGAVVRNCVIMQKSSIAAGALLEYVILDKFVKVHAGKVLKGSRNAPFVALKGSLV</sequence>
<dbReference type="InterPro" id="IPR029044">
    <property type="entry name" value="Nucleotide-diphossugar_trans"/>
</dbReference>
<dbReference type="EMBL" id="CDGJ01000027">
    <property type="protein sequence ID" value="CEJ06361.1"/>
    <property type="molecule type" value="Genomic_DNA"/>
</dbReference>
<dbReference type="Gene3D" id="3.90.550.10">
    <property type="entry name" value="Spore Coat Polysaccharide Biosynthesis Protein SpsA, Chain A"/>
    <property type="match status" value="1"/>
</dbReference>
<feature type="domain" description="Glucose-1-phosphate adenylyltransferase/Bifunctional protein GlmU-like C-terminal hexapeptide" evidence="4">
    <location>
        <begin position="293"/>
        <end position="365"/>
    </location>
</feature>
<dbReference type="CDD" id="cd04651">
    <property type="entry name" value="LbH_G1P_AT_C"/>
    <property type="match status" value="1"/>
</dbReference>
<dbReference type="GO" id="GO:0008878">
    <property type="term" value="F:glucose-1-phosphate adenylyltransferase activity"/>
    <property type="evidence" value="ECO:0007669"/>
    <property type="project" value="InterPro"/>
</dbReference>
<dbReference type="SUPFAM" id="SSF51161">
    <property type="entry name" value="Trimeric LpxA-like enzymes"/>
    <property type="match status" value="1"/>
</dbReference>
<dbReference type="SUPFAM" id="SSF53448">
    <property type="entry name" value="Nucleotide-diphospho-sugar transferases"/>
    <property type="match status" value="1"/>
</dbReference>
<dbReference type="InterPro" id="IPR056818">
    <property type="entry name" value="GlmU/GlgC-like_hexapep"/>
</dbReference>
<dbReference type="Proteomes" id="UP000836597">
    <property type="component" value="Chromosome"/>
</dbReference>